<comment type="caution">
    <text evidence="5">The sequence shown here is derived from an EMBL/GenBank/DDBJ whole genome shotgun (WGS) entry which is preliminary data.</text>
</comment>
<evidence type="ECO:0000259" key="4">
    <source>
        <dbReference type="Pfam" id="PF06588"/>
    </source>
</evidence>
<dbReference type="InterPro" id="IPR052456">
    <property type="entry name" value="CTLH_complex_component"/>
</dbReference>
<dbReference type="EMBL" id="MU157870">
    <property type="protein sequence ID" value="KAF9526572.1"/>
    <property type="molecule type" value="Genomic_DNA"/>
</dbReference>
<feature type="region of interest" description="Disordered" evidence="3">
    <location>
        <begin position="756"/>
        <end position="872"/>
    </location>
</feature>
<evidence type="ECO:0000313" key="5">
    <source>
        <dbReference type="EMBL" id="KAF9526572.1"/>
    </source>
</evidence>
<dbReference type="AlphaFoldDB" id="A0A9P6ECS3"/>
<evidence type="ECO:0000256" key="3">
    <source>
        <dbReference type="SAM" id="MobiDB-lite"/>
    </source>
</evidence>
<dbReference type="PANTHER" id="PTHR15526">
    <property type="entry name" value="MUSKELIN"/>
    <property type="match status" value="1"/>
</dbReference>
<sequence>MSGDSSLPLMPPSSSLTYSIASSTPHSGKYAPENVIEDKPNDHSSRWSASFRGYGQQWITLKLESLSVLKTITFGKYAKSHPCNIKELQVLVGPSEDHMTEILHANLKDDSIPETFTLTHMNSAGVPFPTRFIKIVPIMTHQQNFHVSIWYIGLTGVVDPEYVERVRLTHEEYRETAVLRYVLKHLRQRRLLSPYQSILSRSSVHLEHPLITKLHESIVLQGDWKLAEQHLQQLATSGLLDTHLSTCQRYAEWTRLRGTDADGDIPPPRGGHAMCMDPVNEMVYLFGGWDGEKSLDDFWVYSVKEDTWKLLSSATTLEPNAPGARSCHKMTFDTKTGSIYVLGRLGDMDGLRAPSSPDSATSPRSPDTRGPLQLPSQGHRTSHSDGAEPGGQINTFCSEFYRYHTRGLLAGKWDFLSIDTAASGGPPLVFDHQMAIDSDSHILYVFGGRVVDGNWDVFKYSGLYSYNISTSKWKLLQNAPTSSSPSPTISGTTPAALSDIQGHLRHGHSPVPIQTSAESSGTAFIPPRYGHSMVLDQFTKTLYIFAGKRNNDDFLADMYSYDIRTGSSTEIFSNFTTAGGPGASSTQRAAIDPTLKEIYVFSGLTRDSDQIGTTKLRDTLNWVYRYDTRPGEWMQVLKMPGSAASERPRPRFGHQVVYNTTTRTVFFHGGNGGQGAGLGENGERLDDFWRMELKRPGPEEIIRQSKFLIRKQQFREMCEDMPPVKALNFLQKDVSSVVNHKNRDEERQFRALLTHLLSPIKSPPPEPLPTKTPFTRRVTTGDLSVNFPALKREDTREGSPRPKKRSRPEKDKDVDPDAESTVSVMSAKSSSSEESGVWTNEIPADLPVDENAPALDGKSPPSSATSSTFEARHLREVVDPIESNIRGEDAQKERPLSGTRYTERTEVFEALLKFVDEGERQPKESLLDLVDFA</sequence>
<dbReference type="Gene3D" id="2.120.10.80">
    <property type="entry name" value="Kelch-type beta propeller"/>
    <property type="match status" value="2"/>
</dbReference>
<dbReference type="InterPro" id="IPR010565">
    <property type="entry name" value="Muskelin_N"/>
</dbReference>
<dbReference type="Gene3D" id="2.60.120.260">
    <property type="entry name" value="Galactose-binding domain-like"/>
    <property type="match status" value="1"/>
</dbReference>
<feature type="compositionally biased region" description="Pro residues" evidence="3">
    <location>
        <begin position="761"/>
        <end position="770"/>
    </location>
</feature>
<feature type="compositionally biased region" description="Low complexity" evidence="3">
    <location>
        <begin position="819"/>
        <end position="837"/>
    </location>
</feature>
<feature type="compositionally biased region" description="Polar residues" evidence="3">
    <location>
        <begin position="356"/>
        <end position="365"/>
    </location>
</feature>
<dbReference type="InterPro" id="IPR008979">
    <property type="entry name" value="Galactose-bd-like_sf"/>
</dbReference>
<feature type="compositionally biased region" description="Polar residues" evidence="3">
    <location>
        <begin position="860"/>
        <end position="869"/>
    </location>
</feature>
<keyword evidence="2" id="KW-0677">Repeat</keyword>
<feature type="region of interest" description="Disordered" evidence="3">
    <location>
        <begin position="351"/>
        <end position="390"/>
    </location>
</feature>
<dbReference type="InterPro" id="IPR011043">
    <property type="entry name" value="Gal_Oxase/kelch_b-propeller"/>
</dbReference>
<dbReference type="SUPFAM" id="SSF49785">
    <property type="entry name" value="Galactose-binding domain-like"/>
    <property type="match status" value="1"/>
</dbReference>
<feature type="compositionally biased region" description="Basic and acidic residues" evidence="3">
    <location>
        <begin position="885"/>
        <end position="898"/>
    </location>
</feature>
<evidence type="ECO:0000313" key="6">
    <source>
        <dbReference type="Proteomes" id="UP000807306"/>
    </source>
</evidence>
<organism evidence="5 6">
    <name type="scientific">Crepidotus variabilis</name>
    <dbReference type="NCBI Taxonomy" id="179855"/>
    <lineage>
        <taxon>Eukaryota</taxon>
        <taxon>Fungi</taxon>
        <taxon>Dikarya</taxon>
        <taxon>Basidiomycota</taxon>
        <taxon>Agaricomycotina</taxon>
        <taxon>Agaricomycetes</taxon>
        <taxon>Agaricomycetidae</taxon>
        <taxon>Agaricales</taxon>
        <taxon>Agaricineae</taxon>
        <taxon>Crepidotaceae</taxon>
        <taxon>Crepidotus</taxon>
    </lineage>
</organism>
<dbReference type="PANTHER" id="PTHR15526:SF5">
    <property type="entry name" value="MUSKELIN"/>
    <property type="match status" value="1"/>
</dbReference>
<reference evidence="5" key="1">
    <citation type="submission" date="2020-11" db="EMBL/GenBank/DDBJ databases">
        <authorList>
            <consortium name="DOE Joint Genome Institute"/>
            <person name="Ahrendt S."/>
            <person name="Riley R."/>
            <person name="Andreopoulos W."/>
            <person name="Labutti K."/>
            <person name="Pangilinan J."/>
            <person name="Ruiz-Duenas F.J."/>
            <person name="Barrasa J.M."/>
            <person name="Sanchez-Garcia M."/>
            <person name="Camarero S."/>
            <person name="Miyauchi S."/>
            <person name="Serrano A."/>
            <person name="Linde D."/>
            <person name="Babiker R."/>
            <person name="Drula E."/>
            <person name="Ayuso-Fernandez I."/>
            <person name="Pacheco R."/>
            <person name="Padilla G."/>
            <person name="Ferreira P."/>
            <person name="Barriuso J."/>
            <person name="Kellner H."/>
            <person name="Castanera R."/>
            <person name="Alfaro M."/>
            <person name="Ramirez L."/>
            <person name="Pisabarro A.G."/>
            <person name="Kuo A."/>
            <person name="Tritt A."/>
            <person name="Lipzen A."/>
            <person name="He G."/>
            <person name="Yan M."/>
            <person name="Ng V."/>
            <person name="Cullen D."/>
            <person name="Martin F."/>
            <person name="Rosso M.-N."/>
            <person name="Henrissat B."/>
            <person name="Hibbett D."/>
            <person name="Martinez A.T."/>
            <person name="Grigoriev I.V."/>
        </authorList>
    </citation>
    <scope>NUCLEOTIDE SEQUENCE</scope>
    <source>
        <strain evidence="5">CBS 506.95</strain>
    </source>
</reference>
<keyword evidence="6" id="KW-1185">Reference proteome</keyword>
<dbReference type="OrthoDB" id="10052615at2759"/>
<proteinExistence type="predicted"/>
<name>A0A9P6ECS3_9AGAR</name>
<dbReference type="Proteomes" id="UP000807306">
    <property type="component" value="Unassembled WGS sequence"/>
</dbReference>
<dbReference type="Pfam" id="PF06588">
    <property type="entry name" value="Muskelin_N"/>
    <property type="match status" value="1"/>
</dbReference>
<feature type="domain" description="Muskelin N-terminal" evidence="4">
    <location>
        <begin position="14"/>
        <end position="209"/>
    </location>
</feature>
<dbReference type="GO" id="GO:0005737">
    <property type="term" value="C:cytoplasm"/>
    <property type="evidence" value="ECO:0007669"/>
    <property type="project" value="TreeGrafter"/>
</dbReference>
<accession>A0A9P6ECS3</accession>
<evidence type="ECO:0000256" key="2">
    <source>
        <dbReference type="ARBA" id="ARBA00022737"/>
    </source>
</evidence>
<protein>
    <submittedName>
        <fullName evidence="5">Muskelin N-terminus-domain-containing protein</fullName>
    </submittedName>
</protein>
<dbReference type="SUPFAM" id="SSF50965">
    <property type="entry name" value="Galactose oxidase, central domain"/>
    <property type="match status" value="2"/>
</dbReference>
<keyword evidence="1" id="KW-0880">Kelch repeat</keyword>
<evidence type="ECO:0000256" key="1">
    <source>
        <dbReference type="ARBA" id="ARBA00022441"/>
    </source>
</evidence>
<feature type="region of interest" description="Disordered" evidence="3">
    <location>
        <begin position="879"/>
        <end position="898"/>
    </location>
</feature>
<gene>
    <name evidence="5" type="ORF">CPB83DRAFT_884853</name>
</gene>
<dbReference type="InterPro" id="IPR015915">
    <property type="entry name" value="Kelch-typ_b-propeller"/>
</dbReference>
<feature type="compositionally biased region" description="Basic and acidic residues" evidence="3">
    <location>
        <begin position="790"/>
        <end position="800"/>
    </location>
</feature>
<dbReference type="Pfam" id="PF24681">
    <property type="entry name" value="Kelch_KLHDC2_KLHL20_DRC7"/>
    <property type="match status" value="2"/>
</dbReference>